<feature type="binding site" evidence="14">
    <location>
        <begin position="263"/>
        <end position="265"/>
    </location>
    <ligand>
        <name>FAD</name>
        <dbReference type="ChEBI" id="CHEBI:57692"/>
    </ligand>
</feature>
<accession>A0A974XGY2</accession>
<dbReference type="Proteomes" id="UP000663499">
    <property type="component" value="Chromosome"/>
</dbReference>
<evidence type="ECO:0000256" key="1">
    <source>
        <dbReference type="ARBA" id="ARBA00004496"/>
    </source>
</evidence>
<keyword evidence="8 16" id="KW-0560">Oxidoreductase</keyword>
<dbReference type="InterPro" id="IPR036188">
    <property type="entry name" value="FAD/NAD-bd_sf"/>
</dbReference>
<dbReference type="InterPro" id="IPR011053">
    <property type="entry name" value="Single_hybrid_motif"/>
</dbReference>
<feature type="disulfide bond" description="Redox-active" evidence="15">
    <location>
        <begin position="162"/>
        <end position="167"/>
    </location>
</feature>
<dbReference type="CDD" id="cd06849">
    <property type="entry name" value="lipoyl_domain"/>
    <property type="match status" value="1"/>
</dbReference>
<dbReference type="SUPFAM" id="SSF51230">
    <property type="entry name" value="Single hybrid motif"/>
    <property type="match status" value="1"/>
</dbReference>
<reference evidence="19" key="1">
    <citation type="submission" date="2021-03" db="EMBL/GenBank/DDBJ databases">
        <title>Alkalibacter marinus sp. nov., isolated from tidal flat sediment.</title>
        <authorList>
            <person name="Namirimu T."/>
            <person name="Yang J.-A."/>
            <person name="Yang S.-H."/>
            <person name="Kim Y.-J."/>
            <person name="Kwon K.K."/>
        </authorList>
    </citation>
    <scope>NUCLEOTIDE SEQUENCE</scope>
    <source>
        <strain evidence="19">ES005</strain>
    </source>
</reference>
<feature type="compositionally biased region" description="Basic and acidic residues" evidence="17">
    <location>
        <begin position="88"/>
        <end position="112"/>
    </location>
</feature>
<feature type="binding site" evidence="14">
    <location>
        <position position="323"/>
    </location>
    <ligand>
        <name>NAD(+)</name>
        <dbReference type="ChEBI" id="CHEBI:57540"/>
    </ligand>
</feature>
<evidence type="ECO:0000256" key="16">
    <source>
        <dbReference type="RuleBase" id="RU003692"/>
    </source>
</evidence>
<dbReference type="SUPFAM" id="SSF51905">
    <property type="entry name" value="FAD/NAD(P)-binding domain"/>
    <property type="match status" value="1"/>
</dbReference>
<evidence type="ECO:0000256" key="8">
    <source>
        <dbReference type="ARBA" id="ARBA00023002"/>
    </source>
</evidence>
<name>A0A974XGY2_9FIRM</name>
<comment type="catalytic activity">
    <reaction evidence="12 16">
        <text>N(6)-[(R)-dihydrolipoyl]-L-lysyl-[protein] + NAD(+) = N(6)-[(R)-lipoyl]-L-lysyl-[protein] + NADH + H(+)</text>
        <dbReference type="Rhea" id="RHEA:15045"/>
        <dbReference type="Rhea" id="RHEA-COMP:10474"/>
        <dbReference type="Rhea" id="RHEA-COMP:10475"/>
        <dbReference type="ChEBI" id="CHEBI:15378"/>
        <dbReference type="ChEBI" id="CHEBI:57540"/>
        <dbReference type="ChEBI" id="CHEBI:57945"/>
        <dbReference type="ChEBI" id="CHEBI:83099"/>
        <dbReference type="ChEBI" id="CHEBI:83100"/>
        <dbReference type="EC" id="1.8.1.4"/>
    </reaction>
</comment>
<feature type="region of interest" description="Disordered" evidence="17">
    <location>
        <begin position="79"/>
        <end position="120"/>
    </location>
</feature>
<feature type="binding site" evidence="14">
    <location>
        <begin position="300"/>
        <end position="307"/>
    </location>
    <ligand>
        <name>NAD(+)</name>
        <dbReference type="ChEBI" id="CHEBI:57540"/>
    </ligand>
</feature>
<dbReference type="InterPro" id="IPR016156">
    <property type="entry name" value="FAD/NAD-linked_Rdtase_dimer_sf"/>
</dbReference>
<keyword evidence="11 16" id="KW-0676">Redox-active center</keyword>
<keyword evidence="14" id="KW-0547">Nucleotide-binding</keyword>
<evidence type="ECO:0000256" key="3">
    <source>
        <dbReference type="ARBA" id="ARBA00012608"/>
    </source>
</evidence>
<organism evidence="19 20">
    <name type="scientific">Alkalibacter rhizosphaerae</name>
    <dbReference type="NCBI Taxonomy" id="2815577"/>
    <lineage>
        <taxon>Bacteria</taxon>
        <taxon>Bacillati</taxon>
        <taxon>Bacillota</taxon>
        <taxon>Clostridia</taxon>
        <taxon>Eubacteriales</taxon>
        <taxon>Eubacteriaceae</taxon>
        <taxon>Alkalibacter</taxon>
    </lineage>
</organism>
<dbReference type="InterPro" id="IPR012999">
    <property type="entry name" value="Pyr_OxRdtase_I_AS"/>
</dbReference>
<dbReference type="InterPro" id="IPR050151">
    <property type="entry name" value="Class-I_Pyr_Nuc-Dis_Oxidored"/>
</dbReference>
<dbReference type="SUPFAM" id="SSF55424">
    <property type="entry name" value="FAD/NAD-linked reductases, dimerisation (C-terminal) domain"/>
    <property type="match status" value="1"/>
</dbReference>
<dbReference type="Gene3D" id="2.40.50.100">
    <property type="match status" value="1"/>
</dbReference>
<evidence type="ECO:0000256" key="10">
    <source>
        <dbReference type="ARBA" id="ARBA00023157"/>
    </source>
</evidence>
<dbReference type="NCBIfam" id="TIGR01350">
    <property type="entry name" value="lipoamide_DH"/>
    <property type="match status" value="1"/>
</dbReference>
<feature type="domain" description="Lipoyl-binding" evidence="18">
    <location>
        <begin position="2"/>
        <end position="77"/>
    </location>
</feature>
<dbReference type="GO" id="GO:0050660">
    <property type="term" value="F:flavin adenine dinucleotide binding"/>
    <property type="evidence" value="ECO:0007669"/>
    <property type="project" value="InterPro"/>
</dbReference>
<comment type="cofactor">
    <cofactor evidence="14 16">
        <name>FAD</name>
        <dbReference type="ChEBI" id="CHEBI:57692"/>
    </cofactor>
    <text evidence="14 16">Binds 1 FAD per subunit.</text>
</comment>
<feature type="active site" description="Proton acceptor" evidence="13">
    <location>
        <position position="557"/>
    </location>
</feature>
<comment type="miscellaneous">
    <text evidence="16">The active site is a redox-active disulfide bond.</text>
</comment>
<evidence type="ECO:0000256" key="4">
    <source>
        <dbReference type="ARBA" id="ARBA00016961"/>
    </source>
</evidence>
<comment type="subcellular location">
    <subcellularLocation>
        <location evidence="1">Cytoplasm</location>
    </subcellularLocation>
</comment>
<dbReference type="GO" id="GO:0006103">
    <property type="term" value="P:2-oxoglutarate metabolic process"/>
    <property type="evidence" value="ECO:0007669"/>
    <property type="project" value="TreeGrafter"/>
</dbReference>
<evidence type="ECO:0000313" key="19">
    <source>
        <dbReference type="EMBL" id="QSX08118.1"/>
    </source>
</evidence>
<dbReference type="PANTHER" id="PTHR22912:SF217">
    <property type="entry name" value="DIHYDROLIPOYL DEHYDROGENASE"/>
    <property type="match status" value="1"/>
</dbReference>
<dbReference type="PRINTS" id="PR00411">
    <property type="entry name" value="PNDRDTASEI"/>
</dbReference>
<dbReference type="GO" id="GO:0005737">
    <property type="term" value="C:cytoplasm"/>
    <property type="evidence" value="ECO:0007669"/>
    <property type="project" value="UniProtKB-SubCell"/>
</dbReference>
<evidence type="ECO:0000256" key="5">
    <source>
        <dbReference type="ARBA" id="ARBA00022490"/>
    </source>
</evidence>
<dbReference type="InterPro" id="IPR004099">
    <property type="entry name" value="Pyr_nucl-diS_OxRdtase_dimer"/>
</dbReference>
<keyword evidence="9 14" id="KW-0520">NAD</keyword>
<feature type="binding site" evidence="14">
    <location>
        <position position="234"/>
    </location>
    <ligand>
        <name>NAD(+)</name>
        <dbReference type="ChEBI" id="CHEBI:57540"/>
    </ligand>
</feature>
<evidence type="ECO:0000256" key="6">
    <source>
        <dbReference type="ARBA" id="ARBA00022630"/>
    </source>
</evidence>
<dbReference type="PROSITE" id="PS00076">
    <property type="entry name" value="PYRIDINE_REDOX_1"/>
    <property type="match status" value="1"/>
</dbReference>
<dbReference type="InterPro" id="IPR000089">
    <property type="entry name" value="Biotin_lipoyl"/>
</dbReference>
<dbReference type="KEGG" id="alka:J0B03_09980"/>
<sequence>MATEIIMPKAGMDMVEGTVIKWLVQEGDKVSTGDPILEILTDKVNMEVEAETSGTILKILAEEGEVLPVMTVIGYMGDEGEAVPDAPEAPKVEEAPKEQSEETPKEEPKKAEAPATTSEKGTDSYDVVVLGAGPGGYVAAIRAAQLGAKTAIIEKQYFGGTCLNVGCIPTKTLVKTAEILHQIEHGAHRGIVVDKPTIDMAKVKKNKDNVVKTLTGGIGALLKSNKVAIYDGLGTVEKDNKVTITEGKDQGKVVSFDKLILATGSVPVIPPIPGLDLPGIMTSTEILDLTEVPKELIIIGGGVIGSEFATIYNAFGTKVTIVEMMPKLIPNMDEDLSKELEKQFKKAGIEVATGAKVEKVEQAGNGFAVTVSGSKEEVFQAEKVLVAIGRKANFAGLENMDIKKDRAVWVDEYLQTSRDHVYAVGDLTGKIQLAHLASAQGMVAAENAMGARKKMDYRFVPGCVYTIPEIGSVGLTEEEARRSHDVEIGRFPMSVSGKAIAMGETEGFVKIITDKRYGEILGVHMVGPSATELAAEAVAVMSLEGTIEELSNMIHAHPTISETIMEAAHDVHGRSIHLPKK</sequence>
<dbReference type="Pfam" id="PF07992">
    <property type="entry name" value="Pyr_redox_2"/>
    <property type="match status" value="1"/>
</dbReference>
<evidence type="ECO:0000256" key="17">
    <source>
        <dbReference type="SAM" id="MobiDB-lite"/>
    </source>
</evidence>
<keyword evidence="5" id="KW-0963">Cytoplasm</keyword>
<evidence type="ECO:0000256" key="2">
    <source>
        <dbReference type="ARBA" id="ARBA00007532"/>
    </source>
</evidence>
<dbReference type="PIRSF" id="PIRSF000350">
    <property type="entry name" value="Mercury_reductase_MerA"/>
    <property type="match status" value="1"/>
</dbReference>
<dbReference type="Gene3D" id="3.50.50.60">
    <property type="entry name" value="FAD/NAD(P)-binding domain"/>
    <property type="match status" value="2"/>
</dbReference>
<dbReference type="InterPro" id="IPR001100">
    <property type="entry name" value="Pyr_nuc-diS_OxRdtase"/>
</dbReference>
<evidence type="ECO:0000256" key="15">
    <source>
        <dbReference type="PIRSR" id="PIRSR000350-4"/>
    </source>
</evidence>
<evidence type="ECO:0000256" key="9">
    <source>
        <dbReference type="ARBA" id="ARBA00023027"/>
    </source>
</evidence>
<keyword evidence="20" id="KW-1185">Reference proteome</keyword>
<dbReference type="Pfam" id="PF00364">
    <property type="entry name" value="Biotin_lipoyl"/>
    <property type="match status" value="1"/>
</dbReference>
<dbReference type="InterPro" id="IPR006258">
    <property type="entry name" value="Lipoamide_DH"/>
</dbReference>
<evidence type="ECO:0000256" key="12">
    <source>
        <dbReference type="ARBA" id="ARBA00049187"/>
    </source>
</evidence>
<dbReference type="Pfam" id="PF02852">
    <property type="entry name" value="Pyr_redox_dim"/>
    <property type="match status" value="1"/>
</dbReference>
<protein>
    <recommendedName>
        <fullName evidence="4 16">Dihydrolipoyl dehydrogenase</fullName>
        <ecNumber evidence="3 16">1.8.1.4</ecNumber>
    </recommendedName>
</protein>
<dbReference type="EMBL" id="CP071444">
    <property type="protein sequence ID" value="QSX08118.1"/>
    <property type="molecule type" value="Genomic_DNA"/>
</dbReference>
<gene>
    <name evidence="19" type="primary">lpdA</name>
    <name evidence="19" type="ORF">J0B03_09980</name>
</gene>
<comment type="similarity">
    <text evidence="2 16">Belongs to the class-I pyridine nucleotide-disulfide oxidoreductase family.</text>
</comment>
<keyword evidence="7 14" id="KW-0274">FAD</keyword>
<evidence type="ECO:0000256" key="14">
    <source>
        <dbReference type="PIRSR" id="PIRSR000350-3"/>
    </source>
</evidence>
<feature type="binding site" evidence="14">
    <location>
        <position position="171"/>
    </location>
    <ligand>
        <name>FAD</name>
        <dbReference type="ChEBI" id="CHEBI:57692"/>
    </ligand>
</feature>
<evidence type="ECO:0000313" key="20">
    <source>
        <dbReference type="Proteomes" id="UP000663499"/>
    </source>
</evidence>
<dbReference type="PRINTS" id="PR00368">
    <property type="entry name" value="FADPNR"/>
</dbReference>
<evidence type="ECO:0000256" key="13">
    <source>
        <dbReference type="PIRSR" id="PIRSR000350-2"/>
    </source>
</evidence>
<keyword evidence="10" id="KW-1015">Disulfide bond</keyword>
<evidence type="ECO:0000259" key="18">
    <source>
        <dbReference type="PROSITE" id="PS50968"/>
    </source>
</evidence>
<dbReference type="InterPro" id="IPR023753">
    <property type="entry name" value="FAD/NAD-binding_dom"/>
</dbReference>
<dbReference type="RefSeq" id="WP_207299460.1">
    <property type="nucleotide sequence ID" value="NZ_CP071444.1"/>
</dbReference>
<dbReference type="PANTHER" id="PTHR22912">
    <property type="entry name" value="DISULFIDE OXIDOREDUCTASE"/>
    <property type="match status" value="1"/>
</dbReference>
<feature type="binding site" evidence="14">
    <location>
        <position position="389"/>
    </location>
    <ligand>
        <name>NAD(+)</name>
        <dbReference type="ChEBI" id="CHEBI:57540"/>
    </ligand>
</feature>
<dbReference type="PROSITE" id="PS50968">
    <property type="entry name" value="BIOTINYL_LIPOYL"/>
    <property type="match status" value="1"/>
</dbReference>
<dbReference type="EC" id="1.8.1.4" evidence="3 16"/>
<dbReference type="Gene3D" id="3.30.390.30">
    <property type="match status" value="1"/>
</dbReference>
<dbReference type="GO" id="GO:0004148">
    <property type="term" value="F:dihydrolipoyl dehydrogenase (NADH) activity"/>
    <property type="evidence" value="ECO:0007669"/>
    <property type="project" value="UniProtKB-EC"/>
</dbReference>
<feature type="binding site" evidence="14">
    <location>
        <position position="426"/>
    </location>
    <ligand>
        <name>FAD</name>
        <dbReference type="ChEBI" id="CHEBI:57692"/>
    </ligand>
</feature>
<dbReference type="FunFam" id="3.30.390.30:FF:000001">
    <property type="entry name" value="Dihydrolipoyl dehydrogenase"/>
    <property type="match status" value="1"/>
</dbReference>
<proteinExistence type="inferred from homology"/>
<evidence type="ECO:0000256" key="11">
    <source>
        <dbReference type="ARBA" id="ARBA00023284"/>
    </source>
</evidence>
<evidence type="ECO:0000256" key="7">
    <source>
        <dbReference type="ARBA" id="ARBA00022827"/>
    </source>
</evidence>
<dbReference type="AlphaFoldDB" id="A0A974XGY2"/>
<keyword evidence="6 16" id="KW-0285">Flavoprotein</keyword>